<dbReference type="Proteomes" id="UP000030759">
    <property type="component" value="Unassembled WGS sequence"/>
</dbReference>
<keyword evidence="4" id="KW-0378">Hydrolase</keyword>
<sequence length="265" mass="29576">MAGFPVCPKLSLEFGDSASSVFRWYKEVKPGAAELGDSGLASSSHSLPSSTWTETGVEERVYTPSNADIGLRLKLHCTPGNGQRFGPSRELESVCPVEAGPGTCTFDHRHLYTKKVTENSFIRTVSYNLLADTYAQTEFSRTVLYPYCAPYALELDYRQNLIQKELTGYNADLICLQEVDRAVFTDSLVPALEAFGLEGVFRIKQHEGLATFYRKSKFSLLSQHDISFQEALQSDPLHKELLEKLALNPLAQEKVLQRSSVLQVK</sequence>
<dbReference type="GO" id="GO:0000288">
    <property type="term" value="P:nuclear-transcribed mRNA catabolic process, deadenylation-dependent decay"/>
    <property type="evidence" value="ECO:0007669"/>
    <property type="project" value="TreeGrafter"/>
</dbReference>
<feature type="domain" description="Endonuclease/exonuclease/phosphatase" evidence="2">
    <location>
        <begin position="126"/>
        <end position="222"/>
    </location>
</feature>
<dbReference type="PANTHER" id="PTHR12121:SF37">
    <property type="entry name" value="2',5'-PHOSPHODIESTERASE 12"/>
    <property type="match status" value="1"/>
</dbReference>
<dbReference type="EMBL" id="KE663843">
    <property type="protein sequence ID" value="ERE90778.1"/>
    <property type="molecule type" value="Genomic_DNA"/>
</dbReference>
<dbReference type="InterPro" id="IPR048821">
    <property type="entry name" value="PDE12-like_N"/>
</dbReference>
<organism evidence="4">
    <name type="scientific">Cricetulus griseus</name>
    <name type="common">Chinese hamster</name>
    <name type="synonym">Cricetulus barabensis griseus</name>
    <dbReference type="NCBI Taxonomy" id="10029"/>
    <lineage>
        <taxon>Eukaryota</taxon>
        <taxon>Metazoa</taxon>
        <taxon>Chordata</taxon>
        <taxon>Craniata</taxon>
        <taxon>Vertebrata</taxon>
        <taxon>Euteleostomi</taxon>
        <taxon>Mammalia</taxon>
        <taxon>Eutheria</taxon>
        <taxon>Euarchontoglires</taxon>
        <taxon>Glires</taxon>
        <taxon>Rodentia</taxon>
        <taxon>Myomorpha</taxon>
        <taxon>Muroidea</taxon>
        <taxon>Cricetidae</taxon>
        <taxon>Cricetinae</taxon>
        <taxon>Cricetulus</taxon>
    </lineage>
</organism>
<dbReference type="InterPro" id="IPR036691">
    <property type="entry name" value="Endo/exonu/phosph_ase_sf"/>
</dbReference>
<gene>
    <name evidence="4" type="ORF">H671_1g1440</name>
</gene>
<evidence type="ECO:0000256" key="1">
    <source>
        <dbReference type="SAM" id="MobiDB-lite"/>
    </source>
</evidence>
<dbReference type="Pfam" id="PF03372">
    <property type="entry name" value="Exo_endo_phos"/>
    <property type="match status" value="1"/>
</dbReference>
<feature type="compositionally biased region" description="Low complexity" evidence="1">
    <location>
        <begin position="36"/>
        <end position="50"/>
    </location>
</feature>
<dbReference type="SUPFAM" id="SSF56219">
    <property type="entry name" value="DNase I-like"/>
    <property type="match status" value="1"/>
</dbReference>
<evidence type="ECO:0000313" key="4">
    <source>
        <dbReference type="EMBL" id="ERE90778.1"/>
    </source>
</evidence>
<dbReference type="Gene3D" id="3.60.10.10">
    <property type="entry name" value="Endonuclease/exonuclease/phosphatase"/>
    <property type="match status" value="1"/>
</dbReference>
<dbReference type="EC" id="3.1.4.-" evidence="4"/>
<feature type="region of interest" description="Disordered" evidence="1">
    <location>
        <begin position="36"/>
        <end position="55"/>
    </location>
</feature>
<dbReference type="PANTHER" id="PTHR12121">
    <property type="entry name" value="CARBON CATABOLITE REPRESSOR PROTEIN 4"/>
    <property type="match status" value="1"/>
</dbReference>
<dbReference type="GO" id="GO:0005739">
    <property type="term" value="C:mitochondrion"/>
    <property type="evidence" value="ECO:0007669"/>
    <property type="project" value="TreeGrafter"/>
</dbReference>
<dbReference type="AlphaFoldDB" id="A0A2Z6LC58"/>
<proteinExistence type="predicted"/>
<protein>
    <submittedName>
        <fullName evidence="4">2',5'-phosphodiesterase 12-like protein</fullName>
        <ecNumber evidence="4">3.1.4.-</ecNumber>
    </submittedName>
</protein>
<accession>A0A2Z6LC58</accession>
<reference evidence="4" key="1">
    <citation type="submission" date="2013-03" db="EMBL/GenBank/DDBJ databases">
        <title>Chinese hamster genome sequenced from sorted chromosomes.</title>
        <authorList>
            <person name="Brinkrolf K."/>
            <person name="Rupp O."/>
            <person name="Laux H."/>
            <person name="Kollin F."/>
            <person name="Ernst W."/>
            <person name="Linke B."/>
            <person name="Kofler R."/>
            <person name="Romand S."/>
            <person name="Hesse F."/>
            <person name="Budach W.E."/>
            <person name="Galosy S."/>
            <person name="Muller D."/>
            <person name="Noll T."/>
            <person name="Wienberg J."/>
            <person name="Jostock T."/>
            <person name="Leonard M."/>
            <person name="Grillari J."/>
            <person name="Tauch A."/>
            <person name="Goesmann A."/>
            <person name="Helk B."/>
            <person name="Mott J.E."/>
            <person name="Puehler A."/>
            <person name="Borth N."/>
        </authorList>
    </citation>
    <scope>NUCLEOTIDE SEQUENCE</scope>
    <source>
        <strain evidence="4">17A/GY</strain>
    </source>
</reference>
<evidence type="ECO:0000259" key="3">
    <source>
        <dbReference type="Pfam" id="PF21171"/>
    </source>
</evidence>
<dbReference type="InterPro" id="IPR005135">
    <property type="entry name" value="Endo/exonuclease/phosphatase"/>
</dbReference>
<dbReference type="Pfam" id="PF21171">
    <property type="entry name" value="PDE12-like_N"/>
    <property type="match status" value="1"/>
</dbReference>
<feature type="domain" description="2',5'-phosphodiesterase 12-like N-terminal" evidence="3">
    <location>
        <begin position="1"/>
        <end position="98"/>
    </location>
</feature>
<dbReference type="InterPro" id="IPR050410">
    <property type="entry name" value="CCR4/nocturin_mRNA_transcr"/>
</dbReference>
<dbReference type="GO" id="GO:0000175">
    <property type="term" value="F:3'-5'-RNA exonuclease activity"/>
    <property type="evidence" value="ECO:0007669"/>
    <property type="project" value="TreeGrafter"/>
</dbReference>
<name>A0A2Z6LC58_CRIGR</name>
<evidence type="ECO:0000259" key="2">
    <source>
        <dbReference type="Pfam" id="PF03372"/>
    </source>
</evidence>